<dbReference type="EMBL" id="CADCTN010000203">
    <property type="protein sequence ID" value="CAA9266686.1"/>
    <property type="molecule type" value="Genomic_DNA"/>
</dbReference>
<dbReference type="AlphaFoldDB" id="A0A6J4IZQ0"/>
<feature type="non-terminal residue" evidence="2">
    <location>
        <position position="1"/>
    </location>
</feature>
<accession>A0A6J4IZQ0</accession>
<proteinExistence type="predicted"/>
<organism evidence="2">
    <name type="scientific">uncultured Blastococcus sp</name>
    <dbReference type="NCBI Taxonomy" id="217144"/>
    <lineage>
        <taxon>Bacteria</taxon>
        <taxon>Bacillati</taxon>
        <taxon>Actinomycetota</taxon>
        <taxon>Actinomycetes</taxon>
        <taxon>Geodermatophilales</taxon>
        <taxon>Geodermatophilaceae</taxon>
        <taxon>Blastococcus</taxon>
        <taxon>environmental samples</taxon>
    </lineage>
</organism>
<feature type="region of interest" description="Disordered" evidence="1">
    <location>
        <begin position="1"/>
        <end position="126"/>
    </location>
</feature>
<feature type="compositionally biased region" description="Low complexity" evidence="1">
    <location>
        <begin position="66"/>
        <end position="90"/>
    </location>
</feature>
<feature type="compositionally biased region" description="Basic and acidic residues" evidence="1">
    <location>
        <begin position="50"/>
        <end position="65"/>
    </location>
</feature>
<evidence type="ECO:0000313" key="2">
    <source>
        <dbReference type="EMBL" id="CAA9266686.1"/>
    </source>
</evidence>
<gene>
    <name evidence="2" type="ORF">AVDCRST_MAG52-2982</name>
</gene>
<sequence length="126" mass="13932">ALGRHGRLPAHQQRGLPQLLRDGPRQPVLRAPHPRRADRHAPRPRRRLARDRVQAVGDLRRRAAGDPDLGLDRAGGLLPLPLRGLRPRAAGGHRQHHARALRLRAEPAPPDHPGGEGVPRRLHPAL</sequence>
<feature type="non-terminal residue" evidence="2">
    <location>
        <position position="126"/>
    </location>
</feature>
<evidence type="ECO:0000256" key="1">
    <source>
        <dbReference type="SAM" id="MobiDB-lite"/>
    </source>
</evidence>
<feature type="compositionally biased region" description="Basic residues" evidence="1">
    <location>
        <begin position="91"/>
        <end position="102"/>
    </location>
</feature>
<reference evidence="2" key="1">
    <citation type="submission" date="2020-02" db="EMBL/GenBank/DDBJ databases">
        <authorList>
            <person name="Meier V. D."/>
        </authorList>
    </citation>
    <scope>NUCLEOTIDE SEQUENCE</scope>
    <source>
        <strain evidence="2">AVDCRST_MAG52</strain>
    </source>
</reference>
<name>A0A6J4IZQ0_9ACTN</name>
<feature type="compositionally biased region" description="Basic residues" evidence="1">
    <location>
        <begin position="32"/>
        <end position="49"/>
    </location>
</feature>
<protein>
    <submittedName>
        <fullName evidence="2">Uncharacterized protein</fullName>
    </submittedName>
</protein>